<dbReference type="EMBL" id="NPOA01000003">
    <property type="protein sequence ID" value="PAV30451.1"/>
    <property type="molecule type" value="Genomic_DNA"/>
</dbReference>
<keyword evidence="12" id="KW-1185">Reference proteome</keyword>
<feature type="binding site" evidence="7">
    <location>
        <begin position="207"/>
        <end position="214"/>
    </location>
    <ligand>
        <name>GTP</name>
        <dbReference type="ChEBI" id="CHEBI:37565"/>
    </ligand>
</feature>
<dbReference type="InterPro" id="IPR030394">
    <property type="entry name" value="G_HFLX_dom"/>
</dbReference>
<comment type="similarity">
    <text evidence="6">Belongs to the TRAFAC class OBG-HflX-like GTPase superfamily. HflX GTPase family.</text>
</comment>
<dbReference type="Gene3D" id="3.40.50.11060">
    <property type="entry name" value="GTPase HflX, N-terminal domain"/>
    <property type="match status" value="1"/>
</dbReference>
<keyword evidence="9" id="KW-0175">Coiled coil</keyword>
<dbReference type="CDD" id="cd01878">
    <property type="entry name" value="HflX"/>
    <property type="match status" value="1"/>
</dbReference>
<dbReference type="PIRSF" id="PIRSF006809">
    <property type="entry name" value="GTP-binding_hflX_prd"/>
    <property type="match status" value="1"/>
</dbReference>
<evidence type="ECO:0000256" key="6">
    <source>
        <dbReference type="HAMAP-Rule" id="MF_00900"/>
    </source>
</evidence>
<organism evidence="11 12">
    <name type="scientific">Virgibacillus profundi</name>
    <dbReference type="NCBI Taxonomy" id="2024555"/>
    <lineage>
        <taxon>Bacteria</taxon>
        <taxon>Bacillati</taxon>
        <taxon>Bacillota</taxon>
        <taxon>Bacilli</taxon>
        <taxon>Bacillales</taxon>
        <taxon>Bacillaceae</taxon>
        <taxon>Virgibacillus</taxon>
    </lineage>
</organism>
<feature type="binding site" evidence="7">
    <location>
        <begin position="261"/>
        <end position="264"/>
    </location>
    <ligand>
        <name>GTP</name>
        <dbReference type="ChEBI" id="CHEBI:37565"/>
    </ligand>
</feature>
<evidence type="ECO:0000256" key="2">
    <source>
        <dbReference type="ARBA" id="ARBA00022723"/>
    </source>
</evidence>
<dbReference type="FunFam" id="3.40.50.11060:FF:000001">
    <property type="entry name" value="GTPase HflX"/>
    <property type="match status" value="1"/>
</dbReference>
<evidence type="ECO:0000256" key="5">
    <source>
        <dbReference type="ARBA" id="ARBA00023134"/>
    </source>
</evidence>
<reference evidence="11 12" key="1">
    <citation type="submission" date="2017-08" db="EMBL/GenBank/DDBJ databases">
        <title>Virgibacillus indicus sp. nov. and Virgibacillus profoundi sp. nov, two moderately halophilic bacteria isolated from marine sediment by using the Microfluidic Streak Plate.</title>
        <authorList>
            <person name="Xu B."/>
            <person name="Hu B."/>
            <person name="Wang J."/>
            <person name="Zhu Y."/>
            <person name="Huang L."/>
            <person name="Du W."/>
            <person name="Huang Y."/>
        </authorList>
    </citation>
    <scope>NUCLEOTIDE SEQUENCE [LARGE SCALE GENOMIC DNA]</scope>
    <source>
        <strain evidence="11 12">IO3-P3-H5</strain>
    </source>
</reference>
<dbReference type="GO" id="GO:0043022">
    <property type="term" value="F:ribosome binding"/>
    <property type="evidence" value="ECO:0007669"/>
    <property type="project" value="TreeGrafter"/>
</dbReference>
<comment type="subcellular location">
    <subcellularLocation>
        <location evidence="6">Cytoplasm</location>
    </subcellularLocation>
    <text evidence="6">May associate with membranes.</text>
</comment>
<dbReference type="SUPFAM" id="SSF52540">
    <property type="entry name" value="P-loop containing nucleoside triphosphate hydrolases"/>
    <property type="match status" value="1"/>
</dbReference>
<proteinExistence type="inferred from homology"/>
<dbReference type="GO" id="GO:0005737">
    <property type="term" value="C:cytoplasm"/>
    <property type="evidence" value="ECO:0007669"/>
    <property type="project" value="UniProtKB-SubCell"/>
</dbReference>
<dbReference type="OrthoDB" id="9812272at2"/>
<dbReference type="HAMAP" id="MF_00900">
    <property type="entry name" value="GTPase_HflX"/>
    <property type="match status" value="1"/>
</dbReference>
<evidence type="ECO:0000256" key="8">
    <source>
        <dbReference type="PIRSR" id="PIRSR006809-2"/>
    </source>
</evidence>
<dbReference type="PANTHER" id="PTHR10229">
    <property type="entry name" value="GTP-BINDING PROTEIN HFLX"/>
    <property type="match status" value="1"/>
</dbReference>
<comment type="subunit">
    <text evidence="6">Monomer. Associates with the 50S ribosomal subunit.</text>
</comment>
<dbReference type="InterPro" id="IPR027417">
    <property type="entry name" value="P-loop_NTPase"/>
</dbReference>
<dbReference type="Pfam" id="PF01926">
    <property type="entry name" value="MMR_HSR1"/>
    <property type="match status" value="1"/>
</dbReference>
<dbReference type="Gene3D" id="6.10.250.2860">
    <property type="match status" value="1"/>
</dbReference>
<dbReference type="NCBIfam" id="TIGR03156">
    <property type="entry name" value="GTP_HflX"/>
    <property type="match status" value="1"/>
</dbReference>
<dbReference type="GO" id="GO:0003924">
    <property type="term" value="F:GTPase activity"/>
    <property type="evidence" value="ECO:0007669"/>
    <property type="project" value="UniProtKB-UniRule"/>
</dbReference>
<feature type="binding site" evidence="8">
    <location>
        <position position="214"/>
    </location>
    <ligand>
        <name>Mg(2+)</name>
        <dbReference type="ChEBI" id="CHEBI:18420"/>
    </ligand>
</feature>
<feature type="coiled-coil region" evidence="9">
    <location>
        <begin position="160"/>
        <end position="194"/>
    </location>
</feature>
<dbReference type="GO" id="GO:0005525">
    <property type="term" value="F:GTP binding"/>
    <property type="evidence" value="ECO:0007669"/>
    <property type="project" value="UniProtKB-UniRule"/>
</dbReference>
<comment type="cofactor">
    <cofactor evidence="8">
        <name>Mg(2+)</name>
        <dbReference type="ChEBI" id="CHEBI:18420"/>
    </cofactor>
</comment>
<keyword evidence="3 6" id="KW-0547">Nucleotide-binding</keyword>
<keyword evidence="4 8" id="KW-0460">Magnesium</keyword>
<dbReference type="Pfam" id="PF13167">
    <property type="entry name" value="GTP-bdg_N"/>
    <property type="match status" value="1"/>
</dbReference>
<dbReference type="PANTHER" id="PTHR10229:SF4">
    <property type="entry name" value="GTPASE HFLX"/>
    <property type="match status" value="1"/>
</dbReference>
<gene>
    <name evidence="6 11" type="primary">hflX</name>
    <name evidence="11" type="ORF">CIL05_04920</name>
</gene>
<dbReference type="InterPro" id="IPR016496">
    <property type="entry name" value="GTPase_HflX"/>
</dbReference>
<dbReference type="InterPro" id="IPR006073">
    <property type="entry name" value="GTP-bd"/>
</dbReference>
<dbReference type="AlphaFoldDB" id="A0A2A2IEK5"/>
<dbReference type="PRINTS" id="PR00326">
    <property type="entry name" value="GTP1OBG"/>
</dbReference>
<comment type="function">
    <text evidence="6">GTPase that associates with the 50S ribosomal subunit and may have a role during protein synthesis or ribosome biogenesis.</text>
</comment>
<feature type="domain" description="Hflx-type G" evidence="10">
    <location>
        <begin position="201"/>
        <end position="369"/>
    </location>
</feature>
<name>A0A2A2IEK5_9BACI</name>
<evidence type="ECO:0000256" key="1">
    <source>
        <dbReference type="ARBA" id="ARBA00022490"/>
    </source>
</evidence>
<evidence type="ECO:0000259" key="10">
    <source>
        <dbReference type="PROSITE" id="PS51705"/>
    </source>
</evidence>
<dbReference type="Pfam" id="PF16360">
    <property type="entry name" value="GTP-bdg_M"/>
    <property type="match status" value="1"/>
</dbReference>
<evidence type="ECO:0000256" key="9">
    <source>
        <dbReference type="SAM" id="Coils"/>
    </source>
</evidence>
<keyword evidence="5 6" id="KW-0342">GTP-binding</keyword>
<comment type="caution">
    <text evidence="11">The sequence shown here is derived from an EMBL/GenBank/DDBJ whole genome shotgun (WGS) entry which is preliminary data.</text>
</comment>
<evidence type="ECO:0000313" key="12">
    <source>
        <dbReference type="Proteomes" id="UP000218887"/>
    </source>
</evidence>
<protein>
    <recommendedName>
        <fullName evidence="6">GTPase HflX</fullName>
    </recommendedName>
    <alternativeName>
        <fullName evidence="6">GTP-binding protein HflX</fullName>
    </alternativeName>
</protein>
<dbReference type="Proteomes" id="UP000218887">
    <property type="component" value="Unassembled WGS sequence"/>
</dbReference>
<dbReference type="PROSITE" id="PS51705">
    <property type="entry name" value="G_HFLX"/>
    <property type="match status" value="1"/>
</dbReference>
<evidence type="ECO:0000256" key="7">
    <source>
        <dbReference type="PIRSR" id="PIRSR006809-1"/>
    </source>
</evidence>
<dbReference type="FunFam" id="3.40.50.300:FF:001198">
    <property type="entry name" value="GTPase HflX"/>
    <property type="match status" value="1"/>
</dbReference>
<dbReference type="InterPro" id="IPR042108">
    <property type="entry name" value="GTPase_HflX_N_sf"/>
</dbReference>
<keyword evidence="1 6" id="KW-0963">Cytoplasm</keyword>
<dbReference type="Gene3D" id="3.40.50.300">
    <property type="entry name" value="P-loop containing nucleotide triphosphate hydrolases"/>
    <property type="match status" value="1"/>
</dbReference>
<evidence type="ECO:0000256" key="4">
    <source>
        <dbReference type="ARBA" id="ARBA00022842"/>
    </source>
</evidence>
<feature type="binding site" evidence="7">
    <location>
        <begin position="327"/>
        <end position="330"/>
    </location>
    <ligand>
        <name>GTP</name>
        <dbReference type="ChEBI" id="CHEBI:37565"/>
    </ligand>
</feature>
<keyword evidence="2 8" id="KW-0479">Metal-binding</keyword>
<sequence>MEGKVMRKKAVIVGVNIKGNDEELEYSMQELGNLAAACGIETTGEVTQNLNRVNQGSYIGTGKLNELKSMVEKEDADTIIFDDELTPSQIRNLEAELDLEVVDRTMLILEIFAKRAKTRESKLQVEVARLKYMLPRLIGSRESLGRQGGGSGLKNRGAGETKLELDRRKIEEKISQLSKELEDLVNQRKLQREKRAKNEIPIVSLVGYTNAGKSTMMNAVLESFNQGKDKHVFEKDMLFATLETSVRKVKLDTNQTFLLTDTVGFIKKLPHHLVKAFRSTLEEVSEANLLIHVIDVSNPEHEKKRKLTNEILVEIGVMDIPVIYAYNKADLADRKYPFIEDNHVYLSAGEKVGVNELTSMISEHIFNDYVRCEFLIPYSDGQVVSYFNERAHVLLEDYEAEGTRLVVECREADREKYDQYVINAKNPNEKGSVTYDTVE</sequence>
<evidence type="ECO:0000313" key="11">
    <source>
        <dbReference type="EMBL" id="PAV30451.1"/>
    </source>
</evidence>
<dbReference type="InterPro" id="IPR032305">
    <property type="entry name" value="GTP-bd_M"/>
</dbReference>
<dbReference type="InterPro" id="IPR025121">
    <property type="entry name" value="GTPase_HflX_N"/>
</dbReference>
<accession>A0A2A2IEK5</accession>
<evidence type="ECO:0000256" key="3">
    <source>
        <dbReference type="ARBA" id="ARBA00022741"/>
    </source>
</evidence>
<dbReference type="GO" id="GO:0046872">
    <property type="term" value="F:metal ion binding"/>
    <property type="evidence" value="ECO:0007669"/>
    <property type="project" value="UniProtKB-KW"/>
</dbReference>
<feature type="binding site" evidence="8">
    <location>
        <position position="241"/>
    </location>
    <ligand>
        <name>Mg(2+)</name>
        <dbReference type="ChEBI" id="CHEBI:18420"/>
    </ligand>
</feature>